<name>A0A2S0UPA4_9RHOB</name>
<reference evidence="2 3" key="1">
    <citation type="submission" date="2018-04" db="EMBL/GenBank/DDBJ databases">
        <title>Genome sequencing of Gemmobacter.</title>
        <authorList>
            <person name="Yi H."/>
            <person name="Baek M.-G."/>
        </authorList>
    </citation>
    <scope>NUCLEOTIDE SEQUENCE [LARGE SCALE GENOMIC DNA]</scope>
    <source>
        <strain evidence="2 3">HYN0069</strain>
    </source>
</reference>
<organism evidence="2 3">
    <name type="scientific">Paragemmobacter aquarius</name>
    <dbReference type="NCBI Taxonomy" id="2169400"/>
    <lineage>
        <taxon>Bacteria</taxon>
        <taxon>Pseudomonadati</taxon>
        <taxon>Pseudomonadota</taxon>
        <taxon>Alphaproteobacteria</taxon>
        <taxon>Rhodobacterales</taxon>
        <taxon>Paracoccaceae</taxon>
        <taxon>Paragemmobacter</taxon>
    </lineage>
</organism>
<protein>
    <submittedName>
        <fullName evidence="2">Uncharacterized protein</fullName>
    </submittedName>
</protein>
<evidence type="ECO:0000313" key="2">
    <source>
        <dbReference type="EMBL" id="AWB49627.1"/>
    </source>
</evidence>
<sequence length="355" mass="36905">MRRLVRRLLALALAGSLGLTLLATARVALDPALSPLRDATAAEIVAATDRMLLTEATPARIESLVLTRLAEAPRNWASLSAIRALADERGIPLAPDTAAAYDAAFAEDAGMVKQAGDCARCIWDITRCSMDTVLICRAPVDLTFVGDLAGVARAGTAYVTGAEIDEIDLGLSVVGLAATAAILVSGGTSVALKAGAGAAKVARGMGRLSDGVQDMARVAVKSGVKWDALPAARSADDLYAALRWEAFAPLADTLTGVDRIRTATGTTDMLHILPLIDTATDARRIGNAAEALGSKLVGRAEVLGKAKLIRATSRITGTAWALGSGIVGLLLSAAMLLVHSFQHWALRRLRRAVAE</sequence>
<dbReference type="Proteomes" id="UP000244496">
    <property type="component" value="Chromosome"/>
</dbReference>
<keyword evidence="1" id="KW-1133">Transmembrane helix</keyword>
<gene>
    <name evidence="2" type="ORF">HYN69_14985</name>
</gene>
<evidence type="ECO:0000313" key="3">
    <source>
        <dbReference type="Proteomes" id="UP000244496"/>
    </source>
</evidence>
<evidence type="ECO:0000256" key="1">
    <source>
        <dbReference type="SAM" id="Phobius"/>
    </source>
</evidence>
<dbReference type="RefSeq" id="WP_108436444.1">
    <property type="nucleotide sequence ID" value="NZ_CP028918.1"/>
</dbReference>
<dbReference type="EMBL" id="CP028918">
    <property type="protein sequence ID" value="AWB49627.1"/>
    <property type="molecule type" value="Genomic_DNA"/>
</dbReference>
<feature type="transmembrane region" description="Helical" evidence="1">
    <location>
        <begin position="319"/>
        <end position="341"/>
    </location>
</feature>
<keyword evidence="1" id="KW-0472">Membrane</keyword>
<keyword evidence="3" id="KW-1185">Reference proteome</keyword>
<dbReference type="AlphaFoldDB" id="A0A2S0UPA4"/>
<dbReference type="KEGG" id="geh:HYN69_14985"/>
<keyword evidence="1" id="KW-0812">Transmembrane</keyword>
<accession>A0A2S0UPA4</accession>
<dbReference type="OrthoDB" id="7864687at2"/>
<proteinExistence type="predicted"/>